<gene>
    <name evidence="2" type="ORF">SAMN05216192_11031</name>
</gene>
<dbReference type="AlphaFoldDB" id="A0A1G8PQF4"/>
<evidence type="ECO:0000256" key="1">
    <source>
        <dbReference type="SAM" id="MobiDB-lite"/>
    </source>
</evidence>
<sequence>MSKDKQIAQEQTENAKEAAEFQNQAIRDFVEERANDSRTKGPVDESTARMPDNQNRMITQHNRQM</sequence>
<feature type="compositionally biased region" description="Basic and acidic residues" evidence="1">
    <location>
        <begin position="28"/>
        <end position="47"/>
    </location>
</feature>
<evidence type="ECO:0008006" key="4">
    <source>
        <dbReference type="Google" id="ProtNLM"/>
    </source>
</evidence>
<dbReference type="RefSeq" id="WP_090714182.1">
    <property type="nucleotide sequence ID" value="NZ_CBCSKY010000008.1"/>
</dbReference>
<protein>
    <recommendedName>
        <fullName evidence="4">Small, acid-soluble spore protein gamma-type</fullName>
    </recommendedName>
</protein>
<proteinExistence type="predicted"/>
<organism evidence="2 3">
    <name type="scientific">Paenibacillus typhae</name>
    <dbReference type="NCBI Taxonomy" id="1174501"/>
    <lineage>
        <taxon>Bacteria</taxon>
        <taxon>Bacillati</taxon>
        <taxon>Bacillota</taxon>
        <taxon>Bacilli</taxon>
        <taxon>Bacillales</taxon>
        <taxon>Paenibacillaceae</taxon>
        <taxon>Paenibacillus</taxon>
    </lineage>
</organism>
<evidence type="ECO:0000313" key="3">
    <source>
        <dbReference type="Proteomes" id="UP000199050"/>
    </source>
</evidence>
<name>A0A1G8PQF4_9BACL</name>
<evidence type="ECO:0000313" key="2">
    <source>
        <dbReference type="EMBL" id="SDI94751.1"/>
    </source>
</evidence>
<reference evidence="3" key="1">
    <citation type="submission" date="2016-10" db="EMBL/GenBank/DDBJ databases">
        <authorList>
            <person name="Varghese N."/>
            <person name="Submissions S."/>
        </authorList>
    </citation>
    <scope>NUCLEOTIDE SEQUENCE [LARGE SCALE GENOMIC DNA]</scope>
    <source>
        <strain evidence="3">CGMCC 1.11012</strain>
    </source>
</reference>
<feature type="compositionally biased region" description="Polar residues" evidence="1">
    <location>
        <begin position="52"/>
        <end position="65"/>
    </location>
</feature>
<dbReference type="OrthoDB" id="2649410at2"/>
<feature type="compositionally biased region" description="Basic and acidic residues" evidence="1">
    <location>
        <begin position="1"/>
        <end position="19"/>
    </location>
</feature>
<keyword evidence="3" id="KW-1185">Reference proteome</keyword>
<feature type="region of interest" description="Disordered" evidence="1">
    <location>
        <begin position="1"/>
        <end position="65"/>
    </location>
</feature>
<accession>A0A1G8PQF4</accession>
<dbReference type="Proteomes" id="UP000199050">
    <property type="component" value="Unassembled WGS sequence"/>
</dbReference>
<dbReference type="EMBL" id="FNDX01000010">
    <property type="protein sequence ID" value="SDI94751.1"/>
    <property type="molecule type" value="Genomic_DNA"/>
</dbReference>